<dbReference type="AlphaFoldDB" id="A0A975YGA9"/>
<dbReference type="Proteomes" id="UP000693972">
    <property type="component" value="Unassembled WGS sequence"/>
</dbReference>
<reference evidence="4 5" key="1">
    <citation type="submission" date="2021-07" db="EMBL/GenBank/DDBJ databases">
        <title>Karlodiniumbacter phycospheric gen. nov., sp. nov., a phycosphere bacterium isolated from karlodinium veneficum.</title>
        <authorList>
            <person name="Peng Y."/>
            <person name="Jiang L."/>
            <person name="Lee J."/>
        </authorList>
    </citation>
    <scope>NUCLEOTIDE SEQUENCE</scope>
    <source>
        <strain evidence="4 5">N5</strain>
    </source>
</reference>
<evidence type="ECO:0000259" key="2">
    <source>
        <dbReference type="SMART" id="SM00998"/>
    </source>
</evidence>
<evidence type="ECO:0000256" key="1">
    <source>
        <dbReference type="ARBA" id="ARBA00034772"/>
    </source>
</evidence>
<evidence type="ECO:0000313" key="3">
    <source>
        <dbReference type="EMBL" id="MBY4891481.1"/>
    </source>
</evidence>
<dbReference type="EMBL" id="CP078073">
    <property type="protein sequence ID" value="QXL88269.1"/>
    <property type="molecule type" value="Genomic_DNA"/>
</dbReference>
<dbReference type="RefSeq" id="WP_257891347.1">
    <property type="nucleotide sequence ID" value="NZ_JAIMBW010000001.1"/>
</dbReference>
<keyword evidence="5" id="KW-1185">Reference proteome</keyword>
<dbReference type="PRINTS" id="PR00145">
    <property type="entry name" value="ARGSUCLYASE"/>
</dbReference>
<organism evidence="4">
    <name type="scientific">Gymnodinialimonas phycosphaerae</name>
    <dbReference type="NCBI Taxonomy" id="2841589"/>
    <lineage>
        <taxon>Bacteria</taxon>
        <taxon>Pseudomonadati</taxon>
        <taxon>Pseudomonadota</taxon>
        <taxon>Alphaproteobacteria</taxon>
        <taxon>Rhodobacterales</taxon>
        <taxon>Paracoccaceae</taxon>
        <taxon>Gymnodinialimonas</taxon>
    </lineage>
</organism>
<dbReference type="InterPro" id="IPR022761">
    <property type="entry name" value="Fumarate_lyase_N"/>
</dbReference>
<protein>
    <submittedName>
        <fullName evidence="4">Adenylosuccinate lyase family protein</fullName>
    </submittedName>
</protein>
<dbReference type="PRINTS" id="PR00149">
    <property type="entry name" value="FUMRATELYASE"/>
</dbReference>
<gene>
    <name evidence="3" type="ORF">KUL25_01735</name>
    <name evidence="4" type="ORF">KUL25_01740</name>
</gene>
<evidence type="ECO:0000313" key="5">
    <source>
        <dbReference type="Proteomes" id="UP000693972"/>
    </source>
</evidence>
<feature type="domain" description="Adenylosuccinate lyase C-terminal" evidence="2">
    <location>
        <begin position="358"/>
        <end position="430"/>
    </location>
</feature>
<dbReference type="PANTHER" id="PTHR43172:SF2">
    <property type="entry name" value="ADENYLOSUCCINATE LYASE C-TERMINAL DOMAIN-CONTAINING PROTEIN"/>
    <property type="match status" value="1"/>
</dbReference>
<dbReference type="GO" id="GO:0016829">
    <property type="term" value="F:lyase activity"/>
    <property type="evidence" value="ECO:0007669"/>
    <property type="project" value="UniProtKB-KW"/>
</dbReference>
<dbReference type="InterPro" id="IPR019468">
    <property type="entry name" value="AdenyloSucc_lyase_C"/>
</dbReference>
<dbReference type="Pfam" id="PF00206">
    <property type="entry name" value="Lyase_1"/>
    <property type="match status" value="1"/>
</dbReference>
<dbReference type="InterPro" id="IPR000362">
    <property type="entry name" value="Fumarate_lyase_fam"/>
</dbReference>
<accession>A0A975YGA9</accession>
<dbReference type="Gene3D" id="1.20.200.10">
    <property type="entry name" value="Fumarase/aspartase (Central domain)"/>
    <property type="match status" value="1"/>
</dbReference>
<proteinExistence type="inferred from homology"/>
<dbReference type="SMART" id="SM00998">
    <property type="entry name" value="ADSL_C"/>
    <property type="match status" value="1"/>
</dbReference>
<dbReference type="InterPro" id="IPR008948">
    <property type="entry name" value="L-Aspartase-like"/>
</dbReference>
<dbReference type="PANTHER" id="PTHR43172">
    <property type="entry name" value="ADENYLOSUCCINATE LYASE"/>
    <property type="match status" value="1"/>
</dbReference>
<comment type="similarity">
    <text evidence="1">Belongs to the class-II fumarase/aspartase family.</text>
</comment>
<keyword evidence="4" id="KW-0456">Lyase</keyword>
<sequence>MSASIFDSVIHRDLFGDPEVARLLSDSAEVRAMMLVLGALAKVQGAAGVIPEVSGAFLHRATMEIQIDPMGLAGMNGVTIPGLVHAMREALEAPEHAHYLHWGTTSQDIQDTAQSLRLRQVLVLMEARLRNLLTTLTELAEAHAETPMAARTYGQVAVPSSFGALVASWGWPVIRLLDRLPDLRAHALCVSLGGAAGTASQLGPDPVALRRALAEALGLNDPQNSWHTERSRIIELAQWLAGVSVAMGKIGEDVLRLSRSDVGEVRIGGAGASSTMPQKQNPVAASALVALSRMAPAQAAVLSVPHGEARDGASWFTEWLTLPPLVAAAARASTLAGDVARSVAPDAAAMADRLNDPLGLIHAEALSFALTATLRRPDASAEVKRLTQAALATGRPLASLVAEAHPDAPLPPLTGPASLGQAPTEARAFVKAARALA</sequence>
<dbReference type="SUPFAM" id="SSF48557">
    <property type="entry name" value="L-aspartase-like"/>
    <property type="match status" value="1"/>
</dbReference>
<evidence type="ECO:0000313" key="4">
    <source>
        <dbReference type="EMBL" id="QXL88269.1"/>
    </source>
</evidence>
<dbReference type="EMBL" id="JAIMBW010000001">
    <property type="protein sequence ID" value="MBY4891481.1"/>
    <property type="molecule type" value="Genomic_DNA"/>
</dbReference>
<name>A0A975YGA9_9RHOB</name>
<dbReference type="Gene3D" id="1.10.40.30">
    <property type="entry name" value="Fumarase/aspartase (C-terminal domain)"/>
    <property type="match status" value="1"/>
</dbReference>